<dbReference type="Proteomes" id="UP000000642">
    <property type="component" value="Chromosome"/>
</dbReference>
<dbReference type="OrthoDB" id="5297106at2"/>
<dbReference type="AlphaFoldDB" id="A1JNC9"/>
<dbReference type="HOGENOM" id="CLU_134927_2_0_6"/>
<evidence type="ECO:0000313" key="2">
    <source>
        <dbReference type="Proteomes" id="UP000000642"/>
    </source>
</evidence>
<proteinExistence type="predicted"/>
<dbReference type="KEGG" id="yen:YE1652"/>
<sequence length="60" mass="6711">MIYKGYTAKTGYSTEHQYLMGHIANVGDDVVGFHANNIADLHIAFEQAVDDYLSYSRDAI</sequence>
<organism evidence="1 2">
    <name type="scientific">Yersinia enterocolitica serotype O:8 / biotype 1B (strain NCTC 13174 / 8081)</name>
    <dbReference type="NCBI Taxonomy" id="393305"/>
    <lineage>
        <taxon>Bacteria</taxon>
        <taxon>Pseudomonadati</taxon>
        <taxon>Pseudomonadota</taxon>
        <taxon>Gammaproteobacteria</taxon>
        <taxon>Enterobacterales</taxon>
        <taxon>Yersiniaceae</taxon>
        <taxon>Yersinia</taxon>
    </lineage>
</organism>
<reference evidence="1 2" key="1">
    <citation type="journal article" date="2006" name="PLoS Genet.">
        <title>The complete genome sequence and comparative genome analysis of the high pathogenicity Yersinia enterocolitica strain 8081.</title>
        <authorList>
            <person name="Thomson N.R."/>
            <person name="Howard S."/>
            <person name="Wren B.W."/>
            <person name="Holden M.T.G."/>
            <person name="Crossman L."/>
            <person name="Challis G.L."/>
            <person name="Churcher C."/>
            <person name="Mungall K."/>
            <person name="Brooks K."/>
            <person name="Chillingworth T."/>
            <person name="Feltwell T."/>
            <person name="Abdellah Z."/>
            <person name="Hauser H."/>
            <person name="Jagels K."/>
            <person name="Maddison M."/>
            <person name="Moule S."/>
            <person name="Sanders M."/>
            <person name="Whitehead S."/>
            <person name="Quail M.A."/>
            <person name="Dougan G."/>
            <person name="Parkhill J."/>
            <person name="Prentice M.B."/>
        </authorList>
    </citation>
    <scope>NUCLEOTIDE SEQUENCE [LARGE SCALE GENOMIC DNA]</scope>
    <source>
        <strain evidence="2">NCTC 13174 / 8081</strain>
    </source>
</reference>
<evidence type="ECO:0000313" key="1">
    <source>
        <dbReference type="EMBL" id="CAL11727.1"/>
    </source>
</evidence>
<gene>
    <name evidence="1" type="ordered locus">YE1652</name>
</gene>
<accession>A1JNC9</accession>
<name>A1JNC9_YERE8</name>
<dbReference type="EMBL" id="AM286415">
    <property type="protein sequence ID" value="CAL11727.1"/>
    <property type="molecule type" value="Genomic_DNA"/>
</dbReference>
<dbReference type="RefSeq" id="WP_011816088.1">
    <property type="nucleotide sequence ID" value="NC_008800.1"/>
</dbReference>
<dbReference type="PATRIC" id="fig|393305.7.peg.1792"/>
<protein>
    <submittedName>
        <fullName evidence="1">Hypothetical phage protein</fullName>
    </submittedName>
</protein>